<dbReference type="InterPro" id="IPR012337">
    <property type="entry name" value="RNaseH-like_sf"/>
</dbReference>
<proteinExistence type="predicted"/>
<reference evidence="1" key="1">
    <citation type="submission" date="2020-02" db="EMBL/GenBank/DDBJ databases">
        <authorList>
            <person name="Meier V. D."/>
        </authorList>
    </citation>
    <scope>NUCLEOTIDE SEQUENCE</scope>
    <source>
        <strain evidence="1">AVDCRST_MAG86</strain>
    </source>
</reference>
<evidence type="ECO:0008006" key="2">
    <source>
        <dbReference type="Google" id="ProtNLM"/>
    </source>
</evidence>
<gene>
    <name evidence="1" type="ORF">AVDCRST_MAG86-1725</name>
</gene>
<protein>
    <recommendedName>
        <fullName evidence="2">Transposase IS4-like domain-containing protein</fullName>
    </recommendedName>
</protein>
<dbReference type="SUPFAM" id="SSF53098">
    <property type="entry name" value="Ribonuclease H-like"/>
    <property type="match status" value="1"/>
</dbReference>
<organism evidence="1">
    <name type="scientific">uncultured Truepera sp</name>
    <dbReference type="NCBI Taxonomy" id="543023"/>
    <lineage>
        <taxon>Bacteria</taxon>
        <taxon>Thermotogati</taxon>
        <taxon>Deinococcota</taxon>
        <taxon>Deinococci</taxon>
        <taxon>Trueperales</taxon>
        <taxon>Trueperaceae</taxon>
        <taxon>Truepera</taxon>
        <taxon>environmental samples</taxon>
    </lineage>
</organism>
<dbReference type="EMBL" id="CADCWP010000130">
    <property type="protein sequence ID" value="CAA9571688.1"/>
    <property type="molecule type" value="Genomic_DNA"/>
</dbReference>
<evidence type="ECO:0000313" key="1">
    <source>
        <dbReference type="EMBL" id="CAA9571688.1"/>
    </source>
</evidence>
<dbReference type="AlphaFoldDB" id="A0A6J4V851"/>
<accession>A0A6J4V851</accession>
<sequence>MSKIARESLHAHYVLGLLCGSKSVTDMAERGLLPFGKSYACKLLAQDPTPHKGALARRLAAAPQGAYLAIDLLKVEHQGERIEGVGRCYDSNSKGVLWGHALVSSALVQLGEDPYLLRCDPFPDELMSTELYPKLTATEAMLGVAGDVVRAEVKVKALLVDAEFTTRLGLRSLKQLPLAFVGRFRSNAKVMFEAQKVRVNDLAKRFLPGKARWYPKLRRYIKRLEVVLAEVGVVQLLIVWKEQGFGWHLTTLISTLKAGIQEVFKAWSARWSLEVSHRLRKQNLALGACQCLAYAAHLQHAELVNQAFELMRQERQRTPGLSWKQSQQHASETLRNALMTEGSRLAA</sequence>
<name>A0A6J4V851_9DEIN</name>